<dbReference type="PANTHER" id="PTHR43903">
    <property type="entry name" value="NEUROLIGIN"/>
    <property type="match status" value="1"/>
</dbReference>
<organism evidence="6">
    <name type="scientific">Anopheles sinensis</name>
    <name type="common">Mosquito</name>
    <dbReference type="NCBI Taxonomy" id="74873"/>
    <lineage>
        <taxon>Eukaryota</taxon>
        <taxon>Metazoa</taxon>
        <taxon>Ecdysozoa</taxon>
        <taxon>Arthropoda</taxon>
        <taxon>Hexapoda</taxon>
        <taxon>Insecta</taxon>
        <taxon>Pterygota</taxon>
        <taxon>Neoptera</taxon>
        <taxon>Endopterygota</taxon>
        <taxon>Diptera</taxon>
        <taxon>Nematocera</taxon>
        <taxon>Culicoidea</taxon>
        <taxon>Culicidae</taxon>
        <taxon>Anophelinae</taxon>
        <taxon>Anopheles</taxon>
    </lineage>
</organism>
<evidence type="ECO:0000256" key="3">
    <source>
        <dbReference type="SAM" id="MobiDB-lite"/>
    </source>
</evidence>
<feature type="domain" description="Carboxylesterase type B" evidence="5">
    <location>
        <begin position="57"/>
        <end position="105"/>
    </location>
</feature>
<dbReference type="EMBL" id="KE525415">
    <property type="protein sequence ID" value="KFB53171.1"/>
    <property type="molecule type" value="Genomic_DNA"/>
</dbReference>
<dbReference type="InterPro" id="IPR051093">
    <property type="entry name" value="Neuroligin/BSAL"/>
</dbReference>
<dbReference type="Pfam" id="PF00135">
    <property type="entry name" value="COesterase"/>
    <property type="match status" value="1"/>
</dbReference>
<dbReference type="Proteomes" id="UP000030765">
    <property type="component" value="Unassembled WGS sequence"/>
</dbReference>
<dbReference type="OrthoDB" id="3200163at2759"/>
<evidence type="ECO:0000259" key="5">
    <source>
        <dbReference type="Pfam" id="PF00135"/>
    </source>
</evidence>
<dbReference type="VEuPathDB" id="VectorBase:ASIC021473"/>
<evidence type="ECO:0000313" key="7">
    <source>
        <dbReference type="EnsemblMetazoa" id="ASIC021473-PA"/>
    </source>
</evidence>
<evidence type="ECO:0000313" key="8">
    <source>
        <dbReference type="Proteomes" id="UP000030765"/>
    </source>
</evidence>
<name>A0A084WSH7_ANOSI</name>
<keyword evidence="4" id="KW-0732">Signal</keyword>
<dbReference type="SUPFAM" id="SSF53474">
    <property type="entry name" value="alpha/beta-Hydrolases"/>
    <property type="match status" value="1"/>
</dbReference>
<reference evidence="7" key="2">
    <citation type="submission" date="2020-05" db="UniProtKB">
        <authorList>
            <consortium name="EnsemblMetazoa"/>
        </authorList>
    </citation>
    <scope>IDENTIFICATION</scope>
</reference>
<evidence type="ECO:0000313" key="6">
    <source>
        <dbReference type="EMBL" id="KFB53171.1"/>
    </source>
</evidence>
<dbReference type="EMBL" id="ATLV01026559">
    <property type="status" value="NOT_ANNOTATED_CDS"/>
    <property type="molecule type" value="Genomic_DNA"/>
</dbReference>
<dbReference type="EnsemblMetazoa" id="ASIC021473-RA">
    <property type="protein sequence ID" value="ASIC021473-PA"/>
    <property type="gene ID" value="ASIC021473"/>
</dbReference>
<evidence type="ECO:0000256" key="1">
    <source>
        <dbReference type="ARBA" id="ARBA00005964"/>
    </source>
</evidence>
<dbReference type="EMBL" id="ATLV01026560">
    <property type="status" value="NOT_ANNOTATED_CDS"/>
    <property type="molecule type" value="Genomic_DNA"/>
</dbReference>
<keyword evidence="2" id="KW-0325">Glycoprotein</keyword>
<gene>
    <name evidence="6" type="ORF">ZHAS_00021473</name>
</gene>
<sequence length="123" mass="12723">MKAFGRLTDGRQHERQLTAVFLLLALWLTGGRMSPSASASAPALAGSAALTNITYSNSVVKTKYGPLRGIVFRASPVVVEGFLGVPYASPPIGSFKVSTPRSPPAGAGIQQTDGTLPRAASIP</sequence>
<comment type="similarity">
    <text evidence="1">Belongs to the type-B carboxylesterase/lipase family.</text>
</comment>
<reference evidence="6 8" key="1">
    <citation type="journal article" date="2014" name="BMC Genomics">
        <title>Genome sequence of Anopheles sinensis provides insight into genetics basis of mosquito competence for malaria parasites.</title>
        <authorList>
            <person name="Zhou D."/>
            <person name="Zhang D."/>
            <person name="Ding G."/>
            <person name="Shi L."/>
            <person name="Hou Q."/>
            <person name="Ye Y."/>
            <person name="Xu Y."/>
            <person name="Zhou H."/>
            <person name="Xiong C."/>
            <person name="Li S."/>
            <person name="Yu J."/>
            <person name="Hong S."/>
            <person name="Yu X."/>
            <person name="Zou P."/>
            <person name="Chen C."/>
            <person name="Chang X."/>
            <person name="Wang W."/>
            <person name="Lv Y."/>
            <person name="Sun Y."/>
            <person name="Ma L."/>
            <person name="Shen B."/>
            <person name="Zhu C."/>
        </authorList>
    </citation>
    <scope>NUCLEOTIDE SEQUENCE [LARGE SCALE GENOMIC DNA]</scope>
</reference>
<dbReference type="Gene3D" id="3.40.50.1820">
    <property type="entry name" value="alpha/beta hydrolase"/>
    <property type="match status" value="1"/>
</dbReference>
<dbReference type="STRING" id="74873.A0A084WSH7"/>
<dbReference type="InterPro" id="IPR002018">
    <property type="entry name" value="CarbesteraseB"/>
</dbReference>
<feature type="region of interest" description="Disordered" evidence="3">
    <location>
        <begin position="96"/>
        <end position="123"/>
    </location>
</feature>
<evidence type="ECO:0000256" key="4">
    <source>
        <dbReference type="SAM" id="SignalP"/>
    </source>
</evidence>
<feature type="signal peptide" evidence="4">
    <location>
        <begin position="1"/>
        <end position="33"/>
    </location>
</feature>
<dbReference type="InterPro" id="IPR029058">
    <property type="entry name" value="AB_hydrolase_fold"/>
</dbReference>
<accession>A0A084WSH7</accession>
<dbReference type="AlphaFoldDB" id="A0A084WSH7"/>
<keyword evidence="8" id="KW-1185">Reference proteome</keyword>
<protein>
    <submittedName>
        <fullName evidence="6">AGAP002090-PA-like protein</fullName>
    </submittedName>
    <submittedName>
        <fullName evidence="7">COesterase domain-containing protein</fullName>
    </submittedName>
</protein>
<feature type="chain" id="PRO_5001785167" evidence="4">
    <location>
        <begin position="34"/>
        <end position="123"/>
    </location>
</feature>
<evidence type="ECO:0000256" key="2">
    <source>
        <dbReference type="ARBA" id="ARBA00023180"/>
    </source>
</evidence>
<proteinExistence type="inferred from homology"/>